<reference evidence="8 9" key="1">
    <citation type="submission" date="2016-06" db="EMBL/GenBank/DDBJ databases">
        <title>Genome sequence of endosymbiont of Candidatus Endolucinida thiodiazotropha.</title>
        <authorList>
            <person name="Poehlein A."/>
            <person name="Koenig S."/>
            <person name="Heiden S.E."/>
            <person name="Thuermer A."/>
            <person name="Voget S."/>
            <person name="Daniel R."/>
            <person name="Markert S."/>
            <person name="Gros O."/>
            <person name="Schweder T."/>
        </authorList>
    </citation>
    <scope>NUCLEOTIDE SEQUENCE [LARGE SCALE GENOMIC DNA]</scope>
    <source>
        <strain evidence="8 9">COS</strain>
    </source>
</reference>
<dbReference type="FunFam" id="3.40.30.10:FF:000001">
    <property type="entry name" value="Thioredoxin"/>
    <property type="match status" value="1"/>
</dbReference>
<evidence type="ECO:0000256" key="2">
    <source>
        <dbReference type="ARBA" id="ARBA00022448"/>
    </source>
</evidence>
<dbReference type="PRINTS" id="PR00421">
    <property type="entry name" value="THIOREDOXIN"/>
</dbReference>
<dbReference type="InterPro" id="IPR005746">
    <property type="entry name" value="Thioredoxin"/>
</dbReference>
<dbReference type="GO" id="GO:0006950">
    <property type="term" value="P:response to stress"/>
    <property type="evidence" value="ECO:0007669"/>
    <property type="project" value="UniProtKB-ARBA"/>
</dbReference>
<dbReference type="PROSITE" id="PS51352">
    <property type="entry name" value="THIOREDOXIN_2"/>
    <property type="match status" value="1"/>
</dbReference>
<dbReference type="PANTHER" id="PTHR45663:SF11">
    <property type="entry name" value="GEO12009P1"/>
    <property type="match status" value="1"/>
</dbReference>
<dbReference type="CDD" id="cd02956">
    <property type="entry name" value="ybbN"/>
    <property type="match status" value="1"/>
</dbReference>
<dbReference type="PANTHER" id="PTHR45663">
    <property type="entry name" value="GEO12009P1"/>
    <property type="match status" value="1"/>
</dbReference>
<dbReference type="NCBIfam" id="TIGR01068">
    <property type="entry name" value="thioredoxin"/>
    <property type="match status" value="1"/>
</dbReference>
<evidence type="ECO:0000256" key="4">
    <source>
        <dbReference type="ARBA" id="ARBA00023157"/>
    </source>
</evidence>
<dbReference type="GO" id="GO:0015035">
    <property type="term" value="F:protein-disulfide reductase activity"/>
    <property type="evidence" value="ECO:0007669"/>
    <property type="project" value="UniProtKB-UniRule"/>
</dbReference>
<dbReference type="AlphaFoldDB" id="A0A7Z1AFB5"/>
<dbReference type="Proteomes" id="UP000094769">
    <property type="component" value="Unassembled WGS sequence"/>
</dbReference>
<keyword evidence="5" id="KW-0676">Redox-active center</keyword>
<dbReference type="InterPro" id="IPR036249">
    <property type="entry name" value="Thioredoxin-like_sf"/>
</dbReference>
<dbReference type="RefSeq" id="WP_069124715.1">
    <property type="nucleotide sequence ID" value="NZ_MARB01000010.1"/>
</dbReference>
<dbReference type="InterPro" id="IPR013766">
    <property type="entry name" value="Thioredoxin_domain"/>
</dbReference>
<comment type="similarity">
    <text evidence="1">Belongs to the thioredoxin family.</text>
</comment>
<keyword evidence="2" id="KW-0813">Transport</keyword>
<proteinExistence type="inferred from homology"/>
<evidence type="ECO:0000259" key="7">
    <source>
        <dbReference type="PROSITE" id="PS51352"/>
    </source>
</evidence>
<protein>
    <recommendedName>
        <fullName evidence="6">Thioredoxin</fullName>
    </recommendedName>
</protein>
<keyword evidence="4" id="KW-1015">Disulfide bond</keyword>
<accession>A0A7Z1AFB5</accession>
<dbReference type="Gene3D" id="1.25.40.10">
    <property type="entry name" value="Tetratricopeptide repeat domain"/>
    <property type="match status" value="2"/>
</dbReference>
<evidence type="ECO:0000256" key="6">
    <source>
        <dbReference type="NCBIfam" id="TIGR01068"/>
    </source>
</evidence>
<dbReference type="OrthoDB" id="9790390at2"/>
<dbReference type="InterPro" id="IPR011990">
    <property type="entry name" value="TPR-like_helical_dom_sf"/>
</dbReference>
<dbReference type="SUPFAM" id="SSF52833">
    <property type="entry name" value="Thioredoxin-like"/>
    <property type="match status" value="1"/>
</dbReference>
<dbReference type="Pfam" id="PF00085">
    <property type="entry name" value="Thioredoxin"/>
    <property type="match status" value="1"/>
</dbReference>
<gene>
    <name evidence="8" type="primary">trxA_2</name>
    <name evidence="8" type="ORF">CODIS_21190</name>
</gene>
<organism evidence="8 9">
    <name type="scientific">Candidatus Thiodiazotropha endolucinida</name>
    <dbReference type="NCBI Taxonomy" id="1655433"/>
    <lineage>
        <taxon>Bacteria</taxon>
        <taxon>Pseudomonadati</taxon>
        <taxon>Pseudomonadota</taxon>
        <taxon>Gammaproteobacteria</taxon>
        <taxon>Chromatiales</taxon>
        <taxon>Sedimenticolaceae</taxon>
        <taxon>Candidatus Thiodiazotropha</taxon>
    </lineage>
</organism>
<dbReference type="Gene3D" id="3.40.30.10">
    <property type="entry name" value="Glutaredoxin"/>
    <property type="match status" value="1"/>
</dbReference>
<evidence type="ECO:0000313" key="8">
    <source>
        <dbReference type="EMBL" id="ODJ87702.1"/>
    </source>
</evidence>
<evidence type="ECO:0000256" key="1">
    <source>
        <dbReference type="ARBA" id="ARBA00008987"/>
    </source>
</evidence>
<comment type="caution">
    <text evidence="8">The sequence shown here is derived from an EMBL/GenBank/DDBJ whole genome shotgun (WGS) entry which is preliminary data.</text>
</comment>
<keyword evidence="3" id="KW-0249">Electron transport</keyword>
<feature type="domain" description="Thioredoxin" evidence="7">
    <location>
        <begin position="1"/>
        <end position="113"/>
    </location>
</feature>
<dbReference type="Pfam" id="PF14561">
    <property type="entry name" value="TPR_20"/>
    <property type="match status" value="1"/>
</dbReference>
<dbReference type="Pfam" id="PF14559">
    <property type="entry name" value="TPR_19"/>
    <property type="match status" value="1"/>
</dbReference>
<sequence>MADQSFVFDVTTDRFQQLVLENSMHVPVLVDFWAEWCNPCKTLMPTLAKLADEYQGKFLVAKVNTEQEQQLAAHFQVRSIPSVKLFHQGQVVDEFMGALPEAEIRSFLDKHIPRESDALLAQVDAMLLQGDAEGAGALLKQASEIDPESPRVKISHARYMATTGKLDEAEQLLRALPNEERNKPEVASMLARIELDRTTADSPPIEELKKRLQENPADSEAIHLLASHKVMENDYEGALELLMTLLQNDRSYGDNAAQKEMLRIFELLGGQGDLVKRYRNRMFNFLH</sequence>
<evidence type="ECO:0000313" key="9">
    <source>
        <dbReference type="Proteomes" id="UP000094769"/>
    </source>
</evidence>
<evidence type="ECO:0000256" key="5">
    <source>
        <dbReference type="ARBA" id="ARBA00023284"/>
    </source>
</evidence>
<keyword evidence="9" id="KW-1185">Reference proteome</keyword>
<dbReference type="SUPFAM" id="SSF48452">
    <property type="entry name" value="TPR-like"/>
    <property type="match status" value="1"/>
</dbReference>
<evidence type="ECO:0000256" key="3">
    <source>
        <dbReference type="ARBA" id="ARBA00022982"/>
    </source>
</evidence>
<dbReference type="GO" id="GO:0005737">
    <property type="term" value="C:cytoplasm"/>
    <property type="evidence" value="ECO:0007669"/>
    <property type="project" value="TreeGrafter"/>
</dbReference>
<dbReference type="EMBL" id="MARB01000010">
    <property type="protein sequence ID" value="ODJ87702.1"/>
    <property type="molecule type" value="Genomic_DNA"/>
</dbReference>
<name>A0A7Z1AFB5_9GAMM</name>